<sequence>MIKDIEIIIQPHLIDLSKSLASVNLMKSLASMSFTRKYYRYPPFQFFQVENKMIAFS</sequence>
<reference evidence="1" key="1">
    <citation type="submission" date="2014-12" db="EMBL/GenBank/DDBJ databases">
        <title>Insight into the proteome of Arion vulgaris.</title>
        <authorList>
            <person name="Aradska J."/>
            <person name="Bulat T."/>
            <person name="Smidak R."/>
            <person name="Sarate P."/>
            <person name="Gangsoo J."/>
            <person name="Sialana F."/>
            <person name="Bilban M."/>
            <person name="Lubec G."/>
        </authorList>
    </citation>
    <scope>NUCLEOTIDE SEQUENCE</scope>
    <source>
        <tissue evidence="1">Skin</tissue>
    </source>
</reference>
<dbReference type="EMBL" id="HACG01013844">
    <property type="protein sequence ID" value="CEK60709.1"/>
    <property type="molecule type" value="Transcribed_RNA"/>
</dbReference>
<accession>A0A0B6YWK0</accession>
<name>A0A0B6YWK0_9EUPU</name>
<proteinExistence type="predicted"/>
<organism evidence="1">
    <name type="scientific">Arion vulgaris</name>
    <dbReference type="NCBI Taxonomy" id="1028688"/>
    <lineage>
        <taxon>Eukaryota</taxon>
        <taxon>Metazoa</taxon>
        <taxon>Spiralia</taxon>
        <taxon>Lophotrochozoa</taxon>
        <taxon>Mollusca</taxon>
        <taxon>Gastropoda</taxon>
        <taxon>Heterobranchia</taxon>
        <taxon>Euthyneura</taxon>
        <taxon>Panpulmonata</taxon>
        <taxon>Eupulmonata</taxon>
        <taxon>Stylommatophora</taxon>
        <taxon>Helicina</taxon>
        <taxon>Arionoidea</taxon>
        <taxon>Arionidae</taxon>
        <taxon>Arion</taxon>
    </lineage>
</organism>
<dbReference type="AlphaFoldDB" id="A0A0B6YWK0"/>
<gene>
    <name evidence="1" type="primary">ORF40184</name>
</gene>
<evidence type="ECO:0000313" key="1">
    <source>
        <dbReference type="EMBL" id="CEK60709.1"/>
    </source>
</evidence>
<protein>
    <submittedName>
        <fullName evidence="1">Uncharacterized protein</fullName>
    </submittedName>
</protein>